<protein>
    <recommendedName>
        <fullName evidence="2">BAH domain-containing protein</fullName>
    </recommendedName>
</protein>
<dbReference type="AlphaFoldDB" id="A0A4U0WR52"/>
<dbReference type="GO" id="GO:0003682">
    <property type="term" value="F:chromatin binding"/>
    <property type="evidence" value="ECO:0007669"/>
    <property type="project" value="InterPro"/>
</dbReference>
<dbReference type="PROSITE" id="PS51038">
    <property type="entry name" value="BAH"/>
    <property type="match status" value="1"/>
</dbReference>
<dbReference type="Proteomes" id="UP000308768">
    <property type="component" value="Unassembled WGS sequence"/>
</dbReference>
<evidence type="ECO:0000256" key="1">
    <source>
        <dbReference type="SAM" id="MobiDB-lite"/>
    </source>
</evidence>
<keyword evidence="4" id="KW-1185">Reference proteome</keyword>
<dbReference type="OrthoDB" id="336088at2759"/>
<dbReference type="InterPro" id="IPR043151">
    <property type="entry name" value="BAH_sf"/>
</dbReference>
<dbReference type="SMART" id="SM00439">
    <property type="entry name" value="BAH"/>
    <property type="match status" value="1"/>
</dbReference>
<feature type="compositionally biased region" description="Polar residues" evidence="1">
    <location>
        <begin position="13"/>
        <end position="30"/>
    </location>
</feature>
<accession>A0A4U0WR52</accession>
<dbReference type="PANTHER" id="PTHR47672:SF1">
    <property type="entry name" value="E3 UBIQUITIN-PROTEIN LIGASE SNT2"/>
    <property type="match status" value="1"/>
</dbReference>
<reference evidence="3 4" key="1">
    <citation type="submission" date="2017-03" db="EMBL/GenBank/DDBJ databases">
        <title>Genomes of endolithic fungi from Antarctica.</title>
        <authorList>
            <person name="Coleine C."/>
            <person name="Masonjones S."/>
            <person name="Stajich J.E."/>
        </authorList>
    </citation>
    <scope>NUCLEOTIDE SEQUENCE [LARGE SCALE GENOMIC DNA]</scope>
    <source>
        <strain evidence="3 4">CCFEE 5187</strain>
    </source>
</reference>
<feature type="compositionally biased region" description="Polar residues" evidence="1">
    <location>
        <begin position="240"/>
        <end position="252"/>
    </location>
</feature>
<dbReference type="GO" id="GO:0048189">
    <property type="term" value="C:Lid2 complex"/>
    <property type="evidence" value="ECO:0007669"/>
    <property type="project" value="TreeGrafter"/>
</dbReference>
<comment type="caution">
    <text evidence="3">The sequence shown here is derived from an EMBL/GenBank/DDBJ whole genome shotgun (WGS) entry which is preliminary data.</text>
</comment>
<organism evidence="3 4">
    <name type="scientific">Cryomyces minteri</name>
    <dbReference type="NCBI Taxonomy" id="331657"/>
    <lineage>
        <taxon>Eukaryota</taxon>
        <taxon>Fungi</taxon>
        <taxon>Dikarya</taxon>
        <taxon>Ascomycota</taxon>
        <taxon>Pezizomycotina</taxon>
        <taxon>Dothideomycetes</taxon>
        <taxon>Dothideomycetes incertae sedis</taxon>
        <taxon>Cryomyces</taxon>
    </lineage>
</organism>
<dbReference type="Pfam" id="PF01426">
    <property type="entry name" value="BAH"/>
    <property type="match status" value="1"/>
</dbReference>
<feature type="compositionally biased region" description="Polar residues" evidence="1">
    <location>
        <begin position="214"/>
        <end position="223"/>
    </location>
</feature>
<dbReference type="InterPro" id="IPR001025">
    <property type="entry name" value="BAH_dom"/>
</dbReference>
<feature type="compositionally biased region" description="Polar residues" evidence="1">
    <location>
        <begin position="54"/>
        <end position="64"/>
    </location>
</feature>
<dbReference type="GO" id="GO:0036205">
    <property type="term" value="P:histone catabolic process"/>
    <property type="evidence" value="ECO:0007669"/>
    <property type="project" value="TreeGrafter"/>
</dbReference>
<feature type="compositionally biased region" description="Polar residues" evidence="1">
    <location>
        <begin position="126"/>
        <end position="136"/>
    </location>
</feature>
<proteinExistence type="predicted"/>
<feature type="domain" description="BAH" evidence="2">
    <location>
        <begin position="295"/>
        <end position="414"/>
    </location>
</feature>
<evidence type="ECO:0000259" key="2">
    <source>
        <dbReference type="PROSITE" id="PS51038"/>
    </source>
</evidence>
<dbReference type="GO" id="GO:0004842">
    <property type="term" value="F:ubiquitin-protein transferase activity"/>
    <property type="evidence" value="ECO:0007669"/>
    <property type="project" value="TreeGrafter"/>
</dbReference>
<dbReference type="InterPro" id="IPR029617">
    <property type="entry name" value="Snt2"/>
</dbReference>
<feature type="non-terminal residue" evidence="3">
    <location>
        <position position="463"/>
    </location>
</feature>
<dbReference type="PANTHER" id="PTHR47672">
    <property type="entry name" value="E3 UBIQUITIN-PROTEIN LIGASE SNT2"/>
    <property type="match status" value="1"/>
</dbReference>
<gene>
    <name evidence="3" type="ORF">B0A49_11345</name>
</gene>
<dbReference type="STRING" id="331657.A0A4U0WR52"/>
<name>A0A4U0WR52_9PEZI</name>
<dbReference type="EMBL" id="NAJN01001306">
    <property type="protein sequence ID" value="TKA64145.1"/>
    <property type="molecule type" value="Genomic_DNA"/>
</dbReference>
<feature type="region of interest" description="Disordered" evidence="1">
    <location>
        <begin position="1"/>
        <end position="146"/>
    </location>
</feature>
<sequence length="463" mass="50132">MVDVQDVQGGDTTGTAALQSANGDSSTSTPRGDRRAHASNPPATDASTAVLAMSSASKTESAGTVQEPPMPPTQPTLDDSTMPARAAAEVASRTRQDGSSHTSTMTPADPQLPLADRNVPDPSPYGTRSRNRTGNPRPNYAEDRDADMELDLRTTFAAVNGASKNRAVASASASLSPSGGEDRRSPAPVASKFTAVNGAGQVPHPHSAPRDTIPGTSSFSANPSGDVAPPPSKKRKAAGNTHTVESGGNLPTPSAVVRRAANAKPASDERATNMMLFEKTGARLKNGKLVADDGTSIAVNDHVYLVCEPPGEPYYLCRIMEFLHKNADDKNSPIDSMRVNWYYRPRDVQRYNNDSRLLYGTMHSDLCPITSLRGKCTILHRSEIKDLDEYRKGKDCFWFNQIFDRFIHRWYEVIPTAQIINVPEKVKKALDVRWKFVAVEIGRVKELTSAAKSCKRCTDYCAS</sequence>
<dbReference type="Gene3D" id="2.30.30.490">
    <property type="match status" value="1"/>
</dbReference>
<feature type="region of interest" description="Disordered" evidence="1">
    <location>
        <begin position="197"/>
        <end position="254"/>
    </location>
</feature>
<evidence type="ECO:0000313" key="4">
    <source>
        <dbReference type="Proteomes" id="UP000308768"/>
    </source>
</evidence>
<dbReference type="FunFam" id="2.30.30.490:FF:000018">
    <property type="entry name" value="Lid2 complex component snt2"/>
    <property type="match status" value="1"/>
</dbReference>
<evidence type="ECO:0000313" key="3">
    <source>
        <dbReference type="EMBL" id="TKA64145.1"/>
    </source>
</evidence>